<sequence length="48" mass="4984">MGDVVQGQFSAASGLFCIFYSPTACTQAEQAGRAPAPGISNKERCSET</sequence>
<gene>
    <name evidence="1" type="ORF">BACCAP_01561</name>
</gene>
<name>A6NTN2_9FIRM</name>
<dbReference type="STRING" id="411467.BACCAP_01561"/>
<proteinExistence type="predicted"/>
<dbReference type="Proteomes" id="UP000003639">
    <property type="component" value="Unassembled WGS sequence"/>
</dbReference>
<evidence type="ECO:0000313" key="2">
    <source>
        <dbReference type="Proteomes" id="UP000003639"/>
    </source>
</evidence>
<keyword evidence="2" id="KW-1185">Reference proteome</keyword>
<reference evidence="1 2" key="2">
    <citation type="submission" date="2007-06" db="EMBL/GenBank/DDBJ databases">
        <title>Draft genome sequence of Pseudoflavonifractor capillosus ATCC 29799.</title>
        <authorList>
            <person name="Sudarsanam P."/>
            <person name="Ley R."/>
            <person name="Guruge J."/>
            <person name="Turnbaugh P.J."/>
            <person name="Mahowald M."/>
            <person name="Liep D."/>
            <person name="Gordon J."/>
        </authorList>
    </citation>
    <scope>NUCLEOTIDE SEQUENCE [LARGE SCALE GENOMIC DNA]</scope>
    <source>
        <strain evidence="1 2">ATCC 29799</strain>
    </source>
</reference>
<protein>
    <submittedName>
        <fullName evidence="1">Uncharacterized protein</fullName>
    </submittedName>
</protein>
<accession>A6NTN2</accession>
<reference evidence="1 2" key="1">
    <citation type="submission" date="2007-04" db="EMBL/GenBank/DDBJ databases">
        <authorList>
            <person name="Fulton L."/>
            <person name="Clifton S."/>
            <person name="Fulton B."/>
            <person name="Xu J."/>
            <person name="Minx P."/>
            <person name="Pepin K.H."/>
            <person name="Johnson M."/>
            <person name="Thiruvilangam P."/>
            <person name="Bhonagiri V."/>
            <person name="Nash W.E."/>
            <person name="Mardis E.R."/>
            <person name="Wilson R.K."/>
        </authorList>
    </citation>
    <scope>NUCLEOTIDE SEQUENCE [LARGE SCALE GENOMIC DNA]</scope>
    <source>
        <strain evidence="1 2">ATCC 29799</strain>
    </source>
</reference>
<comment type="caution">
    <text evidence="1">The sequence shown here is derived from an EMBL/GenBank/DDBJ whole genome shotgun (WGS) entry which is preliminary data.</text>
</comment>
<dbReference type="EMBL" id="AAXG02000010">
    <property type="protein sequence ID" value="EDN00795.1"/>
    <property type="molecule type" value="Genomic_DNA"/>
</dbReference>
<organism evidence="1 2">
    <name type="scientific">Pseudoflavonifractor capillosus ATCC 29799</name>
    <dbReference type="NCBI Taxonomy" id="411467"/>
    <lineage>
        <taxon>Bacteria</taxon>
        <taxon>Bacillati</taxon>
        <taxon>Bacillota</taxon>
        <taxon>Clostridia</taxon>
        <taxon>Eubacteriales</taxon>
        <taxon>Oscillospiraceae</taxon>
        <taxon>Pseudoflavonifractor</taxon>
    </lineage>
</organism>
<evidence type="ECO:0000313" key="1">
    <source>
        <dbReference type="EMBL" id="EDN00795.1"/>
    </source>
</evidence>
<dbReference type="AlphaFoldDB" id="A6NTN2"/>